<dbReference type="Gene3D" id="3.40.50.150">
    <property type="entry name" value="Vaccinia Virus protein VP39"/>
    <property type="match status" value="1"/>
</dbReference>
<accession>A0A7K1YFQ4</accession>
<dbReference type="Proteomes" id="UP000466586">
    <property type="component" value="Unassembled WGS sequence"/>
</dbReference>
<dbReference type="InterPro" id="IPR029063">
    <property type="entry name" value="SAM-dependent_MTases_sf"/>
</dbReference>
<dbReference type="SUPFAM" id="SSF53335">
    <property type="entry name" value="S-adenosyl-L-methionine-dependent methyltransferases"/>
    <property type="match status" value="1"/>
</dbReference>
<keyword evidence="3" id="KW-1185">Reference proteome</keyword>
<name>A0A7K1YFQ4_9SPHI</name>
<dbReference type="GO" id="GO:0008168">
    <property type="term" value="F:methyltransferase activity"/>
    <property type="evidence" value="ECO:0007669"/>
    <property type="project" value="UniProtKB-KW"/>
</dbReference>
<keyword evidence="2" id="KW-0808">Transferase</keyword>
<proteinExistence type="predicted"/>
<dbReference type="AlphaFoldDB" id="A0A7K1YFQ4"/>
<dbReference type="GO" id="GO:0032259">
    <property type="term" value="P:methylation"/>
    <property type="evidence" value="ECO:0007669"/>
    <property type="project" value="UniProtKB-KW"/>
</dbReference>
<reference evidence="2 3" key="1">
    <citation type="submission" date="2019-11" db="EMBL/GenBank/DDBJ databases">
        <title>Pedobacter sp. HMF7647 Genome sequencing and assembly.</title>
        <authorList>
            <person name="Kang H."/>
            <person name="Kim H."/>
            <person name="Joh K."/>
        </authorList>
    </citation>
    <scope>NUCLEOTIDE SEQUENCE [LARGE SCALE GENOMIC DNA]</scope>
    <source>
        <strain evidence="2 3">HMF7647</strain>
    </source>
</reference>
<evidence type="ECO:0000313" key="3">
    <source>
        <dbReference type="Proteomes" id="UP000466586"/>
    </source>
</evidence>
<dbReference type="RefSeq" id="WP_160845987.1">
    <property type="nucleotide sequence ID" value="NZ_WVHT01000010.1"/>
</dbReference>
<comment type="caution">
    <text evidence="2">The sequence shown here is derived from an EMBL/GenBank/DDBJ whole genome shotgun (WGS) entry which is preliminary data.</text>
</comment>
<organism evidence="2 3">
    <name type="scientific">Hufsiella arboris</name>
    <dbReference type="NCBI Taxonomy" id="2695275"/>
    <lineage>
        <taxon>Bacteria</taxon>
        <taxon>Pseudomonadati</taxon>
        <taxon>Bacteroidota</taxon>
        <taxon>Sphingobacteriia</taxon>
        <taxon>Sphingobacteriales</taxon>
        <taxon>Sphingobacteriaceae</taxon>
        <taxon>Hufsiella</taxon>
    </lineage>
</organism>
<feature type="domain" description="Methyltransferase" evidence="1">
    <location>
        <begin position="71"/>
        <end position="189"/>
    </location>
</feature>
<evidence type="ECO:0000313" key="2">
    <source>
        <dbReference type="EMBL" id="MXV52809.1"/>
    </source>
</evidence>
<gene>
    <name evidence="2" type="ORF">GS399_17695</name>
</gene>
<dbReference type="EMBL" id="WVHT01000010">
    <property type="protein sequence ID" value="MXV52809.1"/>
    <property type="molecule type" value="Genomic_DNA"/>
</dbReference>
<sequence>MKQLFIDRSLGKIRSLLHRLVLGKMGFGNRVSRSIWEKQFAGTAWDYLNDPEEARHYLQIVEFYRKYGDSGNVLDIGCGKGVLYNYLEKDLLAEKYIGIDISQNAVSAAQKQYPGVFFRQADFEHQRLNETADVIIFNETLYYFNRPLAKLKECEASNLNANGVFIISMCDFSNHSIIWEQLEKSYTLLDEKEIINSNGQKWYVKVLKPQPPDTNY</sequence>
<protein>
    <submittedName>
        <fullName evidence="2">Methyltransferase domain-containing protein</fullName>
    </submittedName>
</protein>
<dbReference type="InterPro" id="IPR025714">
    <property type="entry name" value="Methyltranfer_dom"/>
</dbReference>
<dbReference type="PANTHER" id="PTHR43861">
    <property type="entry name" value="TRANS-ACONITATE 2-METHYLTRANSFERASE-RELATED"/>
    <property type="match status" value="1"/>
</dbReference>
<keyword evidence="2" id="KW-0489">Methyltransferase</keyword>
<dbReference type="CDD" id="cd02440">
    <property type="entry name" value="AdoMet_MTases"/>
    <property type="match status" value="1"/>
</dbReference>
<dbReference type="Pfam" id="PF13847">
    <property type="entry name" value="Methyltransf_31"/>
    <property type="match status" value="1"/>
</dbReference>
<evidence type="ECO:0000259" key="1">
    <source>
        <dbReference type="Pfam" id="PF13847"/>
    </source>
</evidence>